<evidence type="ECO:0008006" key="3">
    <source>
        <dbReference type="Google" id="ProtNLM"/>
    </source>
</evidence>
<name>A0A484HGI7_9BACT</name>
<keyword evidence="1" id="KW-0472">Membrane</keyword>
<dbReference type="PANTHER" id="PTHR38139">
    <property type="entry name" value="GATE DOMAIN-CONTAINING PROTEIN"/>
    <property type="match status" value="1"/>
</dbReference>
<evidence type="ECO:0000313" key="2">
    <source>
        <dbReference type="EMBL" id="VEN74342.1"/>
    </source>
</evidence>
<dbReference type="AlphaFoldDB" id="A0A484HGI7"/>
<reference evidence="2" key="1">
    <citation type="submission" date="2019-01" db="EMBL/GenBank/DDBJ databases">
        <authorList>
            <consortium name="Genoscope - CEA"/>
            <person name="William W."/>
        </authorList>
    </citation>
    <scope>NUCLEOTIDE SEQUENCE</scope>
    <source>
        <strain evidence="2">CR-1</strain>
    </source>
</reference>
<keyword evidence="1" id="KW-0812">Transmembrane</keyword>
<proteinExistence type="predicted"/>
<dbReference type="EMBL" id="CAACVI010000023">
    <property type="protein sequence ID" value="VEN74342.1"/>
    <property type="molecule type" value="Genomic_DNA"/>
</dbReference>
<feature type="transmembrane region" description="Helical" evidence="1">
    <location>
        <begin position="195"/>
        <end position="217"/>
    </location>
</feature>
<feature type="transmembrane region" description="Helical" evidence="1">
    <location>
        <begin position="121"/>
        <end position="144"/>
    </location>
</feature>
<feature type="transmembrane region" description="Helical" evidence="1">
    <location>
        <begin position="301"/>
        <end position="325"/>
    </location>
</feature>
<evidence type="ECO:0000256" key="1">
    <source>
        <dbReference type="SAM" id="Phobius"/>
    </source>
</evidence>
<accession>A0A484HGI7</accession>
<protein>
    <recommendedName>
        <fullName evidence="3">Nucleoside recognition protein</fullName>
    </recommendedName>
</protein>
<sequence>MDILLLSLERSLSLTFRMGSVMFVSLFGIEMLMQMGMMKYLKPIGAPVARVAGLPAEAAVSFLTAVGSMIAAHAMSAQFRDDGKLSDRQVILSGVLNTVPFHFREILTYQLPVALPLLGPALFGVYVSAFALAGVLKLALVVAWGRLGPSPGRFSDQAFENKVCDPGDVDCLNRSAWRLAQDAWRARKKMFIRMMTLMAAVTFAVQILMNTGALGWFETLIGPMTSLLGLPAAVVGPLAAYALSPTAGIAYMSNLLGGQGVTPYQAIFALMAGGLIMIPVTRLRRTLPRYISIFGFKNGSAICGLTMSLSMLSRVLVMAGVWLFFPR</sequence>
<feature type="transmembrane region" description="Helical" evidence="1">
    <location>
        <begin position="14"/>
        <end position="33"/>
    </location>
</feature>
<feature type="transmembrane region" description="Helical" evidence="1">
    <location>
        <begin position="54"/>
        <end position="75"/>
    </location>
</feature>
<gene>
    <name evidence="2" type="ORF">EPICR_30279</name>
</gene>
<dbReference type="InterPro" id="IPR038880">
    <property type="entry name" value="MJ0871-like"/>
</dbReference>
<organism evidence="2">
    <name type="scientific">uncultured Desulfobacteraceae bacterium</name>
    <dbReference type="NCBI Taxonomy" id="218296"/>
    <lineage>
        <taxon>Bacteria</taxon>
        <taxon>Pseudomonadati</taxon>
        <taxon>Thermodesulfobacteriota</taxon>
        <taxon>Desulfobacteria</taxon>
        <taxon>Desulfobacterales</taxon>
        <taxon>Desulfobacteraceae</taxon>
        <taxon>environmental samples</taxon>
    </lineage>
</organism>
<keyword evidence="1" id="KW-1133">Transmembrane helix</keyword>
<feature type="transmembrane region" description="Helical" evidence="1">
    <location>
        <begin position="261"/>
        <end position="280"/>
    </location>
</feature>
<dbReference type="PANTHER" id="PTHR38139:SF1">
    <property type="entry name" value="NUCLEOSIDE TRANSPORTER_FEOB GTPASE GATE DOMAIN-CONTAINING PROTEIN"/>
    <property type="match status" value="1"/>
</dbReference>